<comment type="caution">
    <text evidence="7">The sequence shown here is derived from an EMBL/GenBank/DDBJ whole genome shotgun (WGS) entry which is preliminary data.</text>
</comment>
<keyword evidence="8" id="KW-1185">Reference proteome</keyword>
<dbReference type="PANTHER" id="PTHR43701">
    <property type="entry name" value="MEMBRANE TRANSPORTER PROTEIN MJ0441-RELATED"/>
    <property type="match status" value="1"/>
</dbReference>
<dbReference type="InterPro" id="IPR051598">
    <property type="entry name" value="TSUP/Inactive_protease-like"/>
</dbReference>
<evidence type="ECO:0000313" key="8">
    <source>
        <dbReference type="Proteomes" id="UP000321764"/>
    </source>
</evidence>
<evidence type="ECO:0000313" key="7">
    <source>
        <dbReference type="EMBL" id="TXR53574.1"/>
    </source>
</evidence>
<feature type="transmembrane region" description="Helical" evidence="6">
    <location>
        <begin position="107"/>
        <end position="125"/>
    </location>
</feature>
<feature type="transmembrane region" description="Helical" evidence="6">
    <location>
        <begin position="6"/>
        <end position="24"/>
    </location>
</feature>
<sequence>MDMLTYAATGAIIGLIIGITGVGGGALMTPALLFFGFPAHIAVGTDLWYAALTKTSGLWTHHKKNHIRWRIALNMATGSLPAAILTGVVLSIWFGDAQSYGHILKSALGFMLIVTAVMLILRSYLSKTIGARGQTDTEASNLFSIKLILVGVLLGILVTLSSVGAGAVGTAVLMMLYPRLLPKEIVGTDIAHAVPLTFIAGLIHLHLGNVNFTLLAALLIGSIPAINIGAMISSSIPARYLNPALASLLLLLGLRYALF</sequence>
<dbReference type="EMBL" id="VKAD01000001">
    <property type="protein sequence ID" value="TXR53574.1"/>
    <property type="molecule type" value="Genomic_DNA"/>
</dbReference>
<organism evidence="7 8">
    <name type="scientific">Reinekea thalattae</name>
    <dbReference type="NCBI Taxonomy" id="2593301"/>
    <lineage>
        <taxon>Bacteria</taxon>
        <taxon>Pseudomonadati</taxon>
        <taxon>Pseudomonadota</taxon>
        <taxon>Gammaproteobacteria</taxon>
        <taxon>Oceanospirillales</taxon>
        <taxon>Saccharospirillaceae</taxon>
        <taxon>Reinekea</taxon>
    </lineage>
</organism>
<comment type="similarity">
    <text evidence="2 6">Belongs to the 4-toluene sulfonate uptake permease (TSUP) (TC 2.A.102) family.</text>
</comment>
<keyword evidence="5 6" id="KW-0472">Membrane</keyword>
<evidence type="ECO:0000256" key="3">
    <source>
        <dbReference type="ARBA" id="ARBA00022692"/>
    </source>
</evidence>
<dbReference type="PANTHER" id="PTHR43701:SF2">
    <property type="entry name" value="MEMBRANE TRANSPORTER PROTEIN YJNA-RELATED"/>
    <property type="match status" value="1"/>
</dbReference>
<proteinExistence type="inferred from homology"/>
<feature type="transmembrane region" description="Helical" evidence="6">
    <location>
        <begin position="190"/>
        <end position="207"/>
    </location>
</feature>
<feature type="transmembrane region" description="Helical" evidence="6">
    <location>
        <begin position="145"/>
        <end position="178"/>
    </location>
</feature>
<dbReference type="Pfam" id="PF01925">
    <property type="entry name" value="TauE"/>
    <property type="match status" value="1"/>
</dbReference>
<evidence type="ECO:0000256" key="5">
    <source>
        <dbReference type="ARBA" id="ARBA00023136"/>
    </source>
</evidence>
<feature type="transmembrane region" description="Helical" evidence="6">
    <location>
        <begin position="240"/>
        <end position="258"/>
    </location>
</feature>
<dbReference type="AlphaFoldDB" id="A0A5C8Z8C2"/>
<name>A0A5C8Z8C2_9GAMM</name>
<comment type="subcellular location">
    <subcellularLocation>
        <location evidence="6">Cell membrane</location>
        <topology evidence="6">Multi-pass membrane protein</topology>
    </subcellularLocation>
    <subcellularLocation>
        <location evidence="1">Membrane</location>
        <topology evidence="1">Multi-pass membrane protein</topology>
    </subcellularLocation>
</comment>
<keyword evidence="3 6" id="KW-0812">Transmembrane</keyword>
<feature type="transmembrane region" description="Helical" evidence="6">
    <location>
        <begin position="213"/>
        <end position="233"/>
    </location>
</feature>
<dbReference type="GO" id="GO:0005886">
    <property type="term" value="C:plasma membrane"/>
    <property type="evidence" value="ECO:0007669"/>
    <property type="project" value="UniProtKB-SubCell"/>
</dbReference>
<protein>
    <recommendedName>
        <fullName evidence="6">Probable membrane transporter protein</fullName>
    </recommendedName>
</protein>
<evidence type="ECO:0000256" key="6">
    <source>
        <dbReference type="RuleBase" id="RU363041"/>
    </source>
</evidence>
<accession>A0A5C8Z8C2</accession>
<reference evidence="7 8" key="1">
    <citation type="submission" date="2019-07" db="EMBL/GenBank/DDBJ databases">
        <title>Reinekea sp. strain SSH23 genome sequencing and assembly.</title>
        <authorList>
            <person name="Kim I."/>
        </authorList>
    </citation>
    <scope>NUCLEOTIDE SEQUENCE [LARGE SCALE GENOMIC DNA]</scope>
    <source>
        <strain evidence="7 8">SSH23</strain>
    </source>
</reference>
<dbReference type="OrthoDB" id="5189995at2"/>
<gene>
    <name evidence="7" type="ORF">FME95_03135</name>
</gene>
<keyword evidence="4 6" id="KW-1133">Transmembrane helix</keyword>
<feature type="transmembrane region" description="Helical" evidence="6">
    <location>
        <begin position="71"/>
        <end position="95"/>
    </location>
</feature>
<dbReference type="Proteomes" id="UP000321764">
    <property type="component" value="Unassembled WGS sequence"/>
</dbReference>
<evidence type="ECO:0000256" key="4">
    <source>
        <dbReference type="ARBA" id="ARBA00022989"/>
    </source>
</evidence>
<keyword evidence="6" id="KW-1003">Cell membrane</keyword>
<feature type="transmembrane region" description="Helical" evidence="6">
    <location>
        <begin position="31"/>
        <end position="51"/>
    </location>
</feature>
<dbReference type="InterPro" id="IPR002781">
    <property type="entry name" value="TM_pro_TauE-like"/>
</dbReference>
<evidence type="ECO:0000256" key="1">
    <source>
        <dbReference type="ARBA" id="ARBA00004141"/>
    </source>
</evidence>
<evidence type="ECO:0000256" key="2">
    <source>
        <dbReference type="ARBA" id="ARBA00009142"/>
    </source>
</evidence>